<proteinExistence type="predicted"/>
<organism evidence="2 3">
    <name type="scientific">Stylosanthes scabra</name>
    <dbReference type="NCBI Taxonomy" id="79078"/>
    <lineage>
        <taxon>Eukaryota</taxon>
        <taxon>Viridiplantae</taxon>
        <taxon>Streptophyta</taxon>
        <taxon>Embryophyta</taxon>
        <taxon>Tracheophyta</taxon>
        <taxon>Spermatophyta</taxon>
        <taxon>Magnoliopsida</taxon>
        <taxon>eudicotyledons</taxon>
        <taxon>Gunneridae</taxon>
        <taxon>Pentapetalae</taxon>
        <taxon>rosids</taxon>
        <taxon>fabids</taxon>
        <taxon>Fabales</taxon>
        <taxon>Fabaceae</taxon>
        <taxon>Papilionoideae</taxon>
        <taxon>50 kb inversion clade</taxon>
        <taxon>dalbergioids sensu lato</taxon>
        <taxon>Dalbergieae</taxon>
        <taxon>Pterocarpus clade</taxon>
        <taxon>Stylosanthes</taxon>
    </lineage>
</organism>
<dbReference type="Pfam" id="PF14392">
    <property type="entry name" value="zf-CCHC_4"/>
    <property type="match status" value="1"/>
</dbReference>
<gene>
    <name evidence="2" type="ORF">PIB30_006131</name>
</gene>
<sequence>MKIPGSNGRVMEINIKYENIENFCHYCGFLEHEERNCDRFLKVFVDGKVVER</sequence>
<keyword evidence="3" id="KW-1185">Reference proteome</keyword>
<protein>
    <recommendedName>
        <fullName evidence="1">Zinc knuckle CX2CX4HX4C domain-containing protein</fullName>
    </recommendedName>
</protein>
<dbReference type="InterPro" id="IPR025836">
    <property type="entry name" value="Zn_knuckle_CX2CX4HX4C"/>
</dbReference>
<reference evidence="2 3" key="1">
    <citation type="journal article" date="2023" name="Plants (Basel)">
        <title>Bridging the Gap: Combining Genomics and Transcriptomics Approaches to Understand Stylosanthes scabra, an Orphan Legume from the Brazilian Caatinga.</title>
        <authorList>
            <person name="Ferreira-Neto J.R.C."/>
            <person name="da Silva M.D."/>
            <person name="Binneck E."/>
            <person name="de Melo N.F."/>
            <person name="da Silva R.H."/>
            <person name="de Melo A.L.T.M."/>
            <person name="Pandolfi V."/>
            <person name="Bustamante F.O."/>
            <person name="Brasileiro-Vidal A.C."/>
            <person name="Benko-Iseppon A.M."/>
        </authorList>
    </citation>
    <scope>NUCLEOTIDE SEQUENCE [LARGE SCALE GENOMIC DNA]</scope>
    <source>
        <tissue evidence="2">Leaves</tissue>
    </source>
</reference>
<feature type="domain" description="Zinc knuckle CX2CX4HX4C" evidence="1">
    <location>
        <begin position="1"/>
        <end position="38"/>
    </location>
</feature>
<comment type="caution">
    <text evidence="2">The sequence shown here is derived from an EMBL/GenBank/DDBJ whole genome shotgun (WGS) entry which is preliminary data.</text>
</comment>
<dbReference type="EMBL" id="JASCZI010181255">
    <property type="protein sequence ID" value="MED6180015.1"/>
    <property type="molecule type" value="Genomic_DNA"/>
</dbReference>
<name>A0ABU6W2B2_9FABA</name>
<evidence type="ECO:0000313" key="3">
    <source>
        <dbReference type="Proteomes" id="UP001341840"/>
    </source>
</evidence>
<accession>A0ABU6W2B2</accession>
<evidence type="ECO:0000259" key="1">
    <source>
        <dbReference type="Pfam" id="PF14392"/>
    </source>
</evidence>
<dbReference type="Proteomes" id="UP001341840">
    <property type="component" value="Unassembled WGS sequence"/>
</dbReference>
<evidence type="ECO:0000313" key="2">
    <source>
        <dbReference type="EMBL" id="MED6180015.1"/>
    </source>
</evidence>
<feature type="non-terminal residue" evidence="2">
    <location>
        <position position="52"/>
    </location>
</feature>